<evidence type="ECO:0000256" key="2">
    <source>
        <dbReference type="ARBA" id="ARBA00007866"/>
    </source>
</evidence>
<proteinExistence type="inferred from homology"/>
<keyword evidence="11" id="KW-0479">Metal-binding</keyword>
<dbReference type="OrthoDB" id="9781261at2"/>
<dbReference type="PROSITE" id="PS50857">
    <property type="entry name" value="COX2_CUA"/>
    <property type="match status" value="1"/>
</dbReference>
<comment type="cofactor">
    <cofactor evidence="11">
        <name>Cu cation</name>
        <dbReference type="ChEBI" id="CHEBI:23378"/>
    </cofactor>
    <text evidence="11">Binds a copper A center.</text>
</comment>
<comment type="catalytic activity">
    <reaction evidence="11">
        <text>4 Fe(II)-[cytochrome c] + O2 + 8 H(+)(in) = 4 Fe(III)-[cytochrome c] + 2 H2O + 4 H(+)(out)</text>
        <dbReference type="Rhea" id="RHEA:11436"/>
        <dbReference type="Rhea" id="RHEA-COMP:10350"/>
        <dbReference type="Rhea" id="RHEA-COMP:14399"/>
        <dbReference type="ChEBI" id="CHEBI:15377"/>
        <dbReference type="ChEBI" id="CHEBI:15378"/>
        <dbReference type="ChEBI" id="CHEBI:15379"/>
        <dbReference type="ChEBI" id="CHEBI:29033"/>
        <dbReference type="ChEBI" id="CHEBI:29034"/>
        <dbReference type="EC" id="7.1.1.9"/>
    </reaction>
</comment>
<evidence type="ECO:0000259" key="13">
    <source>
        <dbReference type="PROSITE" id="PS50857"/>
    </source>
</evidence>
<dbReference type="InterPro" id="IPR045187">
    <property type="entry name" value="CcO_II"/>
</dbReference>
<dbReference type="InterPro" id="IPR002429">
    <property type="entry name" value="CcO_II-like_C"/>
</dbReference>
<keyword evidence="8 12" id="KW-1133">Transmembrane helix</keyword>
<accession>A0A315ZBB2</accession>
<sequence>MTTVLLLVSGSILLLIILALIYRIINLVSIAKGEDANKASTSNKINAVLFPIFLVLGFGAIFWYSGVAKEYFLPEAASIHGKETDQLFWITMAVVGLAFFLTHILLFVFPFTYQYKENRKAWYQPHNNALEIVWTVVPALVMATLIMFGVKTWTDITSPEEEAALEVEILGRQFGWEIRYGGKDKEIGAYNIRKIDSDGINSMGIDFTDIKSTDDFVAGEIWLPKGKPVKLRIRALDVIHSVFMPHFRVKMDAVPGMPTKFQFTPTLTTEEMRDILRKEGKENADKFKYELACTEICGEGHFGMRKIIRVVEPEEFEKWYAKQKTFAEKNPDFVSALKAKGEFAGELKEEANSEVATR</sequence>
<keyword evidence="6" id="KW-1278">Translocase</keyword>
<dbReference type="Proteomes" id="UP000245535">
    <property type="component" value="Unassembled WGS sequence"/>
</dbReference>
<feature type="transmembrane region" description="Helical" evidence="12">
    <location>
        <begin position="87"/>
        <end position="111"/>
    </location>
</feature>
<evidence type="ECO:0000256" key="4">
    <source>
        <dbReference type="ARBA" id="ARBA00022660"/>
    </source>
</evidence>
<keyword evidence="5 10" id="KW-0812">Transmembrane</keyword>
<feature type="transmembrane region" description="Helical" evidence="12">
    <location>
        <begin position="6"/>
        <end position="25"/>
    </location>
</feature>
<evidence type="ECO:0000256" key="3">
    <source>
        <dbReference type="ARBA" id="ARBA00022448"/>
    </source>
</evidence>
<evidence type="ECO:0000256" key="1">
    <source>
        <dbReference type="ARBA" id="ARBA00004141"/>
    </source>
</evidence>
<dbReference type="Gene3D" id="2.60.40.420">
    <property type="entry name" value="Cupredoxins - blue copper proteins"/>
    <property type="match status" value="1"/>
</dbReference>
<dbReference type="AlphaFoldDB" id="A0A315ZBB2"/>
<dbReference type="GO" id="GO:0005507">
    <property type="term" value="F:copper ion binding"/>
    <property type="evidence" value="ECO:0007669"/>
    <property type="project" value="InterPro"/>
</dbReference>
<dbReference type="RefSeq" id="WP_109616784.1">
    <property type="nucleotide sequence ID" value="NZ_QGDO01000002.1"/>
</dbReference>
<keyword evidence="16" id="KW-1185">Reference proteome</keyword>
<evidence type="ECO:0000256" key="12">
    <source>
        <dbReference type="SAM" id="Phobius"/>
    </source>
</evidence>
<dbReference type="SUPFAM" id="SSF49503">
    <property type="entry name" value="Cupredoxins"/>
    <property type="match status" value="1"/>
</dbReference>
<feature type="domain" description="Cytochrome oxidase subunit II copper A binding" evidence="13">
    <location>
        <begin position="162"/>
        <end position="322"/>
    </location>
</feature>
<keyword evidence="9 12" id="KW-0472">Membrane</keyword>
<gene>
    <name evidence="15" type="ORF">BC781_102194</name>
</gene>
<name>A0A315ZBB2_SEDFL</name>
<evidence type="ECO:0000313" key="15">
    <source>
        <dbReference type="EMBL" id="PWJ42650.1"/>
    </source>
</evidence>
<evidence type="ECO:0000313" key="16">
    <source>
        <dbReference type="Proteomes" id="UP000245535"/>
    </source>
</evidence>
<evidence type="ECO:0000256" key="6">
    <source>
        <dbReference type="ARBA" id="ARBA00022967"/>
    </source>
</evidence>
<evidence type="ECO:0000256" key="7">
    <source>
        <dbReference type="ARBA" id="ARBA00022982"/>
    </source>
</evidence>
<comment type="similarity">
    <text evidence="2 10">Belongs to the cytochrome c oxidase subunit 2 family.</text>
</comment>
<dbReference type="Pfam" id="PF02790">
    <property type="entry name" value="COX2_TM"/>
    <property type="match status" value="1"/>
</dbReference>
<dbReference type="PROSITE" id="PS50999">
    <property type="entry name" value="COX2_TM"/>
    <property type="match status" value="1"/>
</dbReference>
<dbReference type="GO" id="GO:0042773">
    <property type="term" value="P:ATP synthesis coupled electron transport"/>
    <property type="evidence" value="ECO:0007669"/>
    <property type="project" value="TreeGrafter"/>
</dbReference>
<dbReference type="Pfam" id="PF00116">
    <property type="entry name" value="COX2"/>
    <property type="match status" value="1"/>
</dbReference>
<keyword evidence="11" id="KW-0186">Copper</keyword>
<dbReference type="SUPFAM" id="SSF81464">
    <property type="entry name" value="Cytochrome c oxidase subunit II-like, transmembrane region"/>
    <property type="match status" value="1"/>
</dbReference>
<dbReference type="EC" id="7.1.1.9" evidence="11"/>
<evidence type="ECO:0000256" key="11">
    <source>
        <dbReference type="RuleBase" id="RU004024"/>
    </source>
</evidence>
<evidence type="ECO:0000256" key="9">
    <source>
        <dbReference type="ARBA" id="ARBA00023136"/>
    </source>
</evidence>
<feature type="transmembrane region" description="Helical" evidence="12">
    <location>
        <begin position="132"/>
        <end position="150"/>
    </location>
</feature>
<keyword evidence="3 10" id="KW-0813">Transport</keyword>
<protein>
    <recommendedName>
        <fullName evidence="11">Cytochrome c oxidase subunit 2</fullName>
        <ecNumber evidence="11">7.1.1.9</ecNumber>
    </recommendedName>
</protein>
<evidence type="ECO:0000256" key="5">
    <source>
        <dbReference type="ARBA" id="ARBA00022692"/>
    </source>
</evidence>
<feature type="transmembrane region" description="Helical" evidence="12">
    <location>
        <begin position="45"/>
        <end position="67"/>
    </location>
</feature>
<keyword evidence="4 10" id="KW-0679">Respiratory chain</keyword>
<dbReference type="InterPro" id="IPR008972">
    <property type="entry name" value="Cupredoxin"/>
</dbReference>
<comment type="subcellular location">
    <subcellularLocation>
        <location evidence="10">Cell membrane</location>
        <topology evidence="10">Multi-pass membrane protein</topology>
    </subcellularLocation>
    <subcellularLocation>
        <location evidence="1">Membrane</location>
        <topology evidence="1">Multi-pass membrane protein</topology>
    </subcellularLocation>
</comment>
<comment type="caution">
    <text evidence="15">The sequence shown here is derived from an EMBL/GenBank/DDBJ whole genome shotgun (WGS) entry which is preliminary data.</text>
</comment>
<dbReference type="GO" id="GO:0004129">
    <property type="term" value="F:cytochrome-c oxidase activity"/>
    <property type="evidence" value="ECO:0007669"/>
    <property type="project" value="UniProtKB-EC"/>
</dbReference>
<dbReference type="PANTHER" id="PTHR22888">
    <property type="entry name" value="CYTOCHROME C OXIDASE, SUBUNIT II"/>
    <property type="match status" value="1"/>
</dbReference>
<dbReference type="InterPro" id="IPR011759">
    <property type="entry name" value="Cyt_c_oxidase_su2_TM_dom"/>
</dbReference>
<evidence type="ECO:0000256" key="10">
    <source>
        <dbReference type="RuleBase" id="RU000456"/>
    </source>
</evidence>
<dbReference type="InterPro" id="IPR036257">
    <property type="entry name" value="Cyt_c_oxidase_su2_TM_sf"/>
</dbReference>
<keyword evidence="7 10" id="KW-0249">Electron transport</keyword>
<dbReference type="PRINTS" id="PR01166">
    <property type="entry name" value="CYCOXIDASEII"/>
</dbReference>
<dbReference type="EMBL" id="QGDO01000002">
    <property type="protein sequence ID" value="PWJ42650.1"/>
    <property type="molecule type" value="Genomic_DNA"/>
</dbReference>
<evidence type="ECO:0000259" key="14">
    <source>
        <dbReference type="PROSITE" id="PS50999"/>
    </source>
</evidence>
<dbReference type="Gene3D" id="1.10.287.90">
    <property type="match status" value="1"/>
</dbReference>
<reference evidence="15 16" key="1">
    <citation type="submission" date="2018-03" db="EMBL/GenBank/DDBJ databases">
        <title>Genomic Encyclopedia of Archaeal and Bacterial Type Strains, Phase II (KMG-II): from individual species to whole genera.</title>
        <authorList>
            <person name="Goeker M."/>
        </authorList>
    </citation>
    <scope>NUCLEOTIDE SEQUENCE [LARGE SCALE GENOMIC DNA]</scope>
    <source>
        <strain evidence="15 16">DSM 28229</strain>
    </source>
</reference>
<dbReference type="PANTHER" id="PTHR22888:SF9">
    <property type="entry name" value="CYTOCHROME C OXIDASE SUBUNIT 2"/>
    <property type="match status" value="1"/>
</dbReference>
<dbReference type="GO" id="GO:0005886">
    <property type="term" value="C:plasma membrane"/>
    <property type="evidence" value="ECO:0007669"/>
    <property type="project" value="UniProtKB-SubCell"/>
</dbReference>
<feature type="domain" description="Cytochrome oxidase subunit II transmembrane region profile" evidence="14">
    <location>
        <begin position="65"/>
        <end position="160"/>
    </location>
</feature>
<comment type="function">
    <text evidence="11">Subunits I and II form the functional core of the enzyme complex. Electrons originating in cytochrome c are transferred via heme a and Cu(A) to the binuclear center formed by heme a3 and Cu(B).</text>
</comment>
<evidence type="ECO:0000256" key="8">
    <source>
        <dbReference type="ARBA" id="ARBA00022989"/>
    </source>
</evidence>
<organism evidence="15 16">
    <name type="scientific">Sediminitomix flava</name>
    <dbReference type="NCBI Taxonomy" id="379075"/>
    <lineage>
        <taxon>Bacteria</taxon>
        <taxon>Pseudomonadati</taxon>
        <taxon>Bacteroidota</taxon>
        <taxon>Cytophagia</taxon>
        <taxon>Cytophagales</taxon>
        <taxon>Flammeovirgaceae</taxon>
        <taxon>Sediminitomix</taxon>
    </lineage>
</organism>